<gene>
    <name evidence="1" type="ORF">HZH66_011094</name>
</gene>
<accession>A0A834MV85</accession>
<evidence type="ECO:0000313" key="2">
    <source>
        <dbReference type="Proteomes" id="UP000614350"/>
    </source>
</evidence>
<keyword evidence="2" id="KW-1185">Reference proteome</keyword>
<evidence type="ECO:0000313" key="1">
    <source>
        <dbReference type="EMBL" id="KAF7386642.1"/>
    </source>
</evidence>
<organism evidence="1 2">
    <name type="scientific">Vespula vulgaris</name>
    <name type="common">Yellow jacket</name>
    <name type="synonym">Wasp</name>
    <dbReference type="NCBI Taxonomy" id="7454"/>
    <lineage>
        <taxon>Eukaryota</taxon>
        <taxon>Metazoa</taxon>
        <taxon>Ecdysozoa</taxon>
        <taxon>Arthropoda</taxon>
        <taxon>Hexapoda</taxon>
        <taxon>Insecta</taxon>
        <taxon>Pterygota</taxon>
        <taxon>Neoptera</taxon>
        <taxon>Endopterygota</taxon>
        <taxon>Hymenoptera</taxon>
        <taxon>Apocrita</taxon>
        <taxon>Aculeata</taxon>
        <taxon>Vespoidea</taxon>
        <taxon>Vespidae</taxon>
        <taxon>Vespinae</taxon>
        <taxon>Vespula</taxon>
    </lineage>
</organism>
<sequence>MHLSNFEISTLDVVQVTFRKSQTLEKICHAGLLKGEGVDWLLTKRTYRLGRDVVPLSVSTLLAVDRVSRRDTINDDGTLKFAVTSISKWTALATEFFRVFRGIGIFPLSNAFVTFTVTLALRGSDV</sequence>
<protein>
    <submittedName>
        <fullName evidence="1">Uncharacterized protein</fullName>
    </submittedName>
</protein>
<dbReference type="AlphaFoldDB" id="A0A834MV85"/>
<name>A0A834MV85_VESVU</name>
<reference evidence="1" key="1">
    <citation type="journal article" date="2020" name="G3 (Bethesda)">
        <title>High-Quality Assemblies for Three Invasive Social Wasps from the &lt;i&gt;Vespula&lt;/i&gt; Genus.</title>
        <authorList>
            <person name="Harrop T.W.R."/>
            <person name="Guhlin J."/>
            <person name="McLaughlin G.M."/>
            <person name="Permina E."/>
            <person name="Stockwell P."/>
            <person name="Gilligan J."/>
            <person name="Le Lec M.F."/>
            <person name="Gruber M.A.M."/>
            <person name="Quinn O."/>
            <person name="Lovegrove M."/>
            <person name="Duncan E.J."/>
            <person name="Remnant E.J."/>
            <person name="Van Eeckhoven J."/>
            <person name="Graham B."/>
            <person name="Knapp R.A."/>
            <person name="Langford K.W."/>
            <person name="Kronenberg Z."/>
            <person name="Press M.O."/>
            <person name="Eacker S.M."/>
            <person name="Wilson-Rankin E.E."/>
            <person name="Purcell J."/>
            <person name="Lester P.J."/>
            <person name="Dearden P.K."/>
        </authorList>
    </citation>
    <scope>NUCLEOTIDE SEQUENCE</scope>
    <source>
        <strain evidence="1">Marl-1</strain>
    </source>
</reference>
<proteinExistence type="predicted"/>
<dbReference type="EMBL" id="JACSEA010000013">
    <property type="protein sequence ID" value="KAF7386642.1"/>
    <property type="molecule type" value="Genomic_DNA"/>
</dbReference>
<comment type="caution">
    <text evidence="1">The sequence shown here is derived from an EMBL/GenBank/DDBJ whole genome shotgun (WGS) entry which is preliminary data.</text>
</comment>
<dbReference type="Proteomes" id="UP000614350">
    <property type="component" value="Unassembled WGS sequence"/>
</dbReference>